<organism evidence="1">
    <name type="scientific">Streptomyces sp. NBC_00180</name>
    <dbReference type="NCBI Taxonomy" id="2903632"/>
    <lineage>
        <taxon>Bacteria</taxon>
        <taxon>Bacillati</taxon>
        <taxon>Actinomycetota</taxon>
        <taxon>Actinomycetes</taxon>
        <taxon>Kitasatosporales</taxon>
        <taxon>Streptomycetaceae</taxon>
        <taxon>Streptomyces</taxon>
    </lineage>
</organism>
<protein>
    <submittedName>
        <fullName evidence="1">Uncharacterized protein</fullName>
    </submittedName>
</protein>
<evidence type="ECO:0000313" key="1">
    <source>
        <dbReference type="EMBL" id="WTP91148.1"/>
    </source>
</evidence>
<dbReference type="EMBL" id="CP108140">
    <property type="protein sequence ID" value="WTP91148.1"/>
    <property type="molecule type" value="Genomic_DNA"/>
</dbReference>
<gene>
    <name evidence="1" type="ORF">OG477_39990</name>
</gene>
<proteinExistence type="predicted"/>
<accession>A0AAU1I856</accession>
<dbReference type="AlphaFoldDB" id="A0AAU1I856"/>
<name>A0AAU1I856_9ACTN</name>
<reference evidence="1" key="1">
    <citation type="submission" date="2022-10" db="EMBL/GenBank/DDBJ databases">
        <title>The complete genomes of actinobacterial strains from the NBC collection.</title>
        <authorList>
            <person name="Joergensen T.S."/>
            <person name="Alvarez Arevalo M."/>
            <person name="Sterndorff E.B."/>
            <person name="Faurdal D."/>
            <person name="Vuksanovic O."/>
            <person name="Mourched A.-S."/>
            <person name="Charusanti P."/>
            <person name="Shaw S."/>
            <person name="Blin K."/>
            <person name="Weber T."/>
        </authorList>
    </citation>
    <scope>NUCLEOTIDE SEQUENCE</scope>
    <source>
        <strain evidence="1">NBC 00180</strain>
    </source>
</reference>
<sequence length="301" mass="33801">MTDAAARARQRVAVAQCDTAERLALAREFYDTVPGGFSRYGYAELSFMRWSAARGVLEPESAVPAGSPWWRKVNEGLLTDKVEAGLLTVGNSGNASSHSVRYWIDFMGKPSPTRWYRAHNASIVAGYLKYEGLASEELKVERFMMNVALIRVLYTHAMLANPRLALGRRLAFLGPRLVDPRHRSVKMFLDLGRSFPREYPVAGSLEEVVLAEHALARMLDYGLIAPRLPALYEFAAEALEEPRLTSLLDDGVPAYVWPHADRSVWFIGNTGPHLRAIARTTGVRLLWAPSPYRRPYRRTRG</sequence>